<protein>
    <submittedName>
        <fullName evidence="1">Uncharacterized protein</fullName>
    </submittedName>
</protein>
<organism evidence="1 2">
    <name type="scientific">Thermonema lapsum</name>
    <dbReference type="NCBI Taxonomy" id="28195"/>
    <lineage>
        <taxon>Bacteria</taxon>
        <taxon>Pseudomonadati</taxon>
        <taxon>Bacteroidota</taxon>
        <taxon>Cytophagia</taxon>
        <taxon>Cytophagales</taxon>
        <taxon>Thermonemataceae</taxon>
        <taxon>Thermonema</taxon>
    </lineage>
</organism>
<sequence length="210" mass="24257">MYFWSVLLFVIVAGLTFLWAYAQHQNRRYKWQLIKQFESLKEQFQAKELQLRSQGNEVYPLLKANIEGRALLIERTLRDKFNFFVVNVHTSNPHEVHVQLIPAAHYHGLKTTEKESFSLLQDIDWAYTGHEALAQAIAKEYLDPLLQQSSVFKELFSTLVVYRQAVTLVLFSSTKSIAYDKVLGISARLCQQIAVFIESTPSTKSREKDG</sequence>
<proteinExistence type="predicted"/>
<dbReference type="EMBL" id="JAASRN010000002">
    <property type="protein sequence ID" value="NIK74105.1"/>
    <property type="molecule type" value="Genomic_DNA"/>
</dbReference>
<accession>A0A846MRL7</accession>
<evidence type="ECO:0000313" key="1">
    <source>
        <dbReference type="EMBL" id="NIK74105.1"/>
    </source>
</evidence>
<reference evidence="1 2" key="1">
    <citation type="submission" date="2020-03" db="EMBL/GenBank/DDBJ databases">
        <title>Genomic Encyclopedia of Type Strains, Phase IV (KMG-IV): sequencing the most valuable type-strain genomes for metagenomic binning, comparative biology and taxonomic classification.</title>
        <authorList>
            <person name="Goeker M."/>
        </authorList>
    </citation>
    <scope>NUCLEOTIDE SEQUENCE [LARGE SCALE GENOMIC DNA]</scope>
    <source>
        <strain evidence="1 2">DSM 5718</strain>
    </source>
</reference>
<comment type="caution">
    <text evidence="1">The sequence shown here is derived from an EMBL/GenBank/DDBJ whole genome shotgun (WGS) entry which is preliminary data.</text>
</comment>
<dbReference type="RefSeq" id="WP_166919459.1">
    <property type="nucleotide sequence ID" value="NZ_JAASRN010000002.1"/>
</dbReference>
<dbReference type="AlphaFoldDB" id="A0A846MRL7"/>
<evidence type="ECO:0000313" key="2">
    <source>
        <dbReference type="Proteomes" id="UP000537126"/>
    </source>
</evidence>
<dbReference type="Proteomes" id="UP000537126">
    <property type="component" value="Unassembled WGS sequence"/>
</dbReference>
<name>A0A846MRL7_9BACT</name>
<gene>
    <name evidence="1" type="ORF">FHS56_001618</name>
</gene>
<keyword evidence="2" id="KW-1185">Reference proteome</keyword>